<dbReference type="GO" id="GO:0019843">
    <property type="term" value="F:rRNA binding"/>
    <property type="evidence" value="ECO:0007669"/>
    <property type="project" value="UniProtKB-UniRule"/>
</dbReference>
<dbReference type="InterPro" id="IPR012678">
    <property type="entry name" value="Ribosomal_uL23/eL15/eS24_sf"/>
</dbReference>
<dbReference type="GO" id="GO:0003735">
    <property type="term" value="F:structural constituent of ribosome"/>
    <property type="evidence" value="ECO:0007669"/>
    <property type="project" value="InterPro"/>
</dbReference>
<keyword evidence="5 6" id="KW-0687">Ribonucleoprotein</keyword>
<keyword evidence="4 6" id="KW-0689">Ribosomal protein</keyword>
<evidence type="ECO:0000256" key="6">
    <source>
        <dbReference type="HAMAP-Rule" id="MF_01369"/>
    </source>
</evidence>
<dbReference type="SUPFAM" id="SSF54189">
    <property type="entry name" value="Ribosomal proteins S24e, L23 and L15e"/>
    <property type="match status" value="1"/>
</dbReference>
<dbReference type="InterPro" id="IPR013025">
    <property type="entry name" value="Ribosomal_uL23-like"/>
</dbReference>
<comment type="function">
    <text evidence="6">One of the early assembly proteins it binds 23S rRNA. One of the proteins that surrounds the polypeptide exit tunnel on the outside of the ribosome. Forms the main docking site for trigger factor binding to the ribosome.</text>
</comment>
<comment type="subunit">
    <text evidence="6">Part of the 50S ribosomal subunit. Contacts protein L29, and trigger factor when it is bound to the ribosome.</text>
</comment>
<dbReference type="PROSITE" id="PS00050">
    <property type="entry name" value="RIBOSOMAL_L23"/>
    <property type="match status" value="1"/>
</dbReference>
<dbReference type="InterPro" id="IPR001014">
    <property type="entry name" value="Ribosomal_uL23_CS"/>
</dbReference>
<evidence type="ECO:0000256" key="2">
    <source>
        <dbReference type="ARBA" id="ARBA00022730"/>
    </source>
</evidence>
<evidence type="ECO:0000313" key="9">
    <source>
        <dbReference type="Proteomes" id="UP000177583"/>
    </source>
</evidence>
<sequence>MSSIYTLIKQPHITEKVLLMKEDRNQVVFKVAVEANKVELKKAIEKIFGVTVEKIQTVNVKGKKKRVGIREGKRPDWKKAIVTLKEGDSIEYFEGA</sequence>
<dbReference type="GO" id="GO:0006412">
    <property type="term" value="P:translation"/>
    <property type="evidence" value="ECO:0007669"/>
    <property type="project" value="UniProtKB-UniRule"/>
</dbReference>
<dbReference type="Proteomes" id="UP000177583">
    <property type="component" value="Unassembled WGS sequence"/>
</dbReference>
<dbReference type="NCBIfam" id="NF004363">
    <property type="entry name" value="PRK05738.2-4"/>
    <property type="match status" value="1"/>
</dbReference>
<evidence type="ECO:0000313" key="8">
    <source>
        <dbReference type="EMBL" id="OGG99370.1"/>
    </source>
</evidence>
<evidence type="ECO:0000256" key="1">
    <source>
        <dbReference type="ARBA" id="ARBA00006700"/>
    </source>
</evidence>
<dbReference type="FunFam" id="3.30.70.330:FF:000001">
    <property type="entry name" value="50S ribosomal protein L23"/>
    <property type="match status" value="1"/>
</dbReference>
<dbReference type="NCBIfam" id="NF004359">
    <property type="entry name" value="PRK05738.1-3"/>
    <property type="match status" value="1"/>
</dbReference>
<comment type="similarity">
    <text evidence="1 6 7">Belongs to the universal ribosomal protein uL23 family.</text>
</comment>
<dbReference type="PANTHER" id="PTHR11620">
    <property type="entry name" value="60S RIBOSOMAL PROTEIN L23A"/>
    <property type="match status" value="1"/>
</dbReference>
<evidence type="ECO:0000256" key="7">
    <source>
        <dbReference type="RuleBase" id="RU003934"/>
    </source>
</evidence>
<dbReference type="NCBIfam" id="NF004366">
    <property type="entry name" value="PRK05738.3-2"/>
    <property type="match status" value="1"/>
</dbReference>
<name>A0A1F6GMT3_9PROT</name>
<evidence type="ECO:0000256" key="5">
    <source>
        <dbReference type="ARBA" id="ARBA00023274"/>
    </source>
</evidence>
<evidence type="ECO:0000256" key="3">
    <source>
        <dbReference type="ARBA" id="ARBA00022884"/>
    </source>
</evidence>
<protein>
    <recommendedName>
        <fullName evidence="6">Large ribosomal subunit protein uL23</fullName>
    </recommendedName>
</protein>
<reference evidence="8 9" key="1">
    <citation type="journal article" date="2016" name="Nat. Commun.">
        <title>Thousands of microbial genomes shed light on interconnected biogeochemical processes in an aquifer system.</title>
        <authorList>
            <person name="Anantharaman K."/>
            <person name="Brown C.T."/>
            <person name="Hug L.A."/>
            <person name="Sharon I."/>
            <person name="Castelle C.J."/>
            <person name="Probst A.J."/>
            <person name="Thomas B.C."/>
            <person name="Singh A."/>
            <person name="Wilkins M.J."/>
            <person name="Karaoz U."/>
            <person name="Brodie E.L."/>
            <person name="Williams K.H."/>
            <person name="Hubbard S.S."/>
            <person name="Banfield J.F."/>
        </authorList>
    </citation>
    <scope>NUCLEOTIDE SEQUENCE [LARGE SCALE GENOMIC DNA]</scope>
</reference>
<dbReference type="EMBL" id="MFNF01000057">
    <property type="protein sequence ID" value="OGG99370.1"/>
    <property type="molecule type" value="Genomic_DNA"/>
</dbReference>
<gene>
    <name evidence="6" type="primary">rplW</name>
    <name evidence="8" type="ORF">A2557_12275</name>
</gene>
<accession>A0A1F6GMT3</accession>
<dbReference type="AlphaFoldDB" id="A0A1F6GMT3"/>
<evidence type="ECO:0000256" key="4">
    <source>
        <dbReference type="ARBA" id="ARBA00022980"/>
    </source>
</evidence>
<dbReference type="HAMAP" id="MF_01369_B">
    <property type="entry name" value="Ribosomal_uL23_B"/>
    <property type="match status" value="1"/>
</dbReference>
<dbReference type="GO" id="GO:0005840">
    <property type="term" value="C:ribosome"/>
    <property type="evidence" value="ECO:0007669"/>
    <property type="project" value="UniProtKB-KW"/>
</dbReference>
<keyword evidence="3 6" id="KW-0694">RNA-binding</keyword>
<dbReference type="Gene3D" id="3.30.70.330">
    <property type="match status" value="1"/>
</dbReference>
<organism evidence="8 9">
    <name type="scientific">Candidatus Lambdaproteobacteria bacterium RIFOXYD2_FULL_56_26</name>
    <dbReference type="NCBI Taxonomy" id="1817773"/>
    <lineage>
        <taxon>Bacteria</taxon>
        <taxon>Pseudomonadati</taxon>
        <taxon>Pseudomonadota</taxon>
        <taxon>Candidatus Lambdaproteobacteria</taxon>
    </lineage>
</organism>
<dbReference type="InterPro" id="IPR012677">
    <property type="entry name" value="Nucleotide-bd_a/b_plait_sf"/>
</dbReference>
<proteinExistence type="inferred from homology"/>
<dbReference type="GO" id="GO:1990904">
    <property type="term" value="C:ribonucleoprotein complex"/>
    <property type="evidence" value="ECO:0007669"/>
    <property type="project" value="UniProtKB-KW"/>
</dbReference>
<comment type="caution">
    <text evidence="8">The sequence shown here is derived from an EMBL/GenBank/DDBJ whole genome shotgun (WGS) entry which is preliminary data.</text>
</comment>
<dbReference type="Pfam" id="PF00276">
    <property type="entry name" value="Ribosomal_L23"/>
    <property type="match status" value="1"/>
</dbReference>
<keyword evidence="2 6" id="KW-0699">rRNA-binding</keyword>